<dbReference type="GO" id="GO:0005524">
    <property type="term" value="F:ATP binding"/>
    <property type="evidence" value="ECO:0007669"/>
    <property type="project" value="UniProtKB-KW"/>
</dbReference>
<sequence length="316" mass="35321">MRGKAPICYGRWNMDSLLRIFPQKRRDFWKVTADKAQEVCEIRLRVDRPVIIETSRGDFFLDHSGIWREEPYGAYSVTETEIRDLIAYLCQDSVYAYADEIRQGFLTVEGGHRIGLSGQAVLENENSLRTLKNISFVNIRVAHEIRGVADKILPELYKAGRFQNTLIVSPPGFGKTTLLRDLIRQLSDGNAYGPGLRVGVVDERSELAGSYRGRPQNDLGMRTDVLDACPKALGMLLLLRSMSPQVIAVDELGEEQDLRVLHMAASGGCSLLATVHGAGEEDAARRLGGEYMREMFARIVILKGRGRMECRCLEGG</sequence>
<dbReference type="Gene3D" id="3.40.50.300">
    <property type="entry name" value="P-loop containing nucleotide triphosphate hydrolases"/>
    <property type="match status" value="1"/>
</dbReference>
<evidence type="ECO:0000313" key="5">
    <source>
        <dbReference type="Proteomes" id="UP000515981"/>
    </source>
</evidence>
<dbReference type="PANTHER" id="PTHR20953:SF3">
    <property type="entry name" value="P-LOOP CONTAINING NUCLEOSIDE TRIPHOSPHATE HYDROLASES SUPERFAMILY PROTEIN"/>
    <property type="match status" value="1"/>
</dbReference>
<dbReference type="EMBL" id="CP060633">
    <property type="protein sequence ID" value="QNM04143.1"/>
    <property type="molecule type" value="Genomic_DNA"/>
</dbReference>
<dbReference type="Pfam" id="PF19568">
    <property type="entry name" value="Spore_III_AA"/>
    <property type="match status" value="1"/>
</dbReference>
<accession>A0A7G9G011</accession>
<dbReference type="InterPro" id="IPR014217">
    <property type="entry name" value="Spore_III_AA"/>
</dbReference>
<keyword evidence="1" id="KW-0547">Nucleotide-binding</keyword>
<gene>
    <name evidence="4" type="primary">spoIIIAA</name>
    <name evidence="4" type="ORF">H9Q77_06605</name>
</gene>
<dbReference type="SUPFAM" id="SSF52540">
    <property type="entry name" value="P-loop containing nucleoside triphosphate hydrolases"/>
    <property type="match status" value="1"/>
</dbReference>
<evidence type="ECO:0000313" key="4">
    <source>
        <dbReference type="EMBL" id="QNM04143.1"/>
    </source>
</evidence>
<evidence type="ECO:0000259" key="3">
    <source>
        <dbReference type="SMART" id="SM00382"/>
    </source>
</evidence>
<dbReference type="NCBIfam" id="TIGR02858">
    <property type="entry name" value="spore_III_AA"/>
    <property type="match status" value="1"/>
</dbReference>
<reference evidence="4 5" key="1">
    <citation type="submission" date="2020-08" db="EMBL/GenBank/DDBJ databases">
        <authorList>
            <person name="Liu C."/>
            <person name="Sun Q."/>
        </authorList>
    </citation>
    <scope>NUCLEOTIDE SEQUENCE [LARGE SCALE GENOMIC DNA]</scope>
    <source>
        <strain evidence="4 5">NSJ-8</strain>
    </source>
</reference>
<dbReference type="PANTHER" id="PTHR20953">
    <property type="entry name" value="KINASE-RELATED"/>
    <property type="match status" value="1"/>
</dbReference>
<dbReference type="KEGG" id="ssun:H9Q77_06605"/>
<dbReference type="InterPro" id="IPR027417">
    <property type="entry name" value="P-loop_NTPase"/>
</dbReference>
<keyword evidence="5" id="KW-1185">Reference proteome</keyword>
<evidence type="ECO:0000256" key="2">
    <source>
        <dbReference type="ARBA" id="ARBA00022840"/>
    </source>
</evidence>
<evidence type="ECO:0000256" key="1">
    <source>
        <dbReference type="ARBA" id="ARBA00022741"/>
    </source>
</evidence>
<dbReference type="InterPro" id="IPR045735">
    <property type="entry name" value="Spore_III_AA_AAA+_ATPase"/>
</dbReference>
<name>A0A7G9G011_9FIRM</name>
<dbReference type="Proteomes" id="UP000515981">
    <property type="component" value="Chromosome"/>
</dbReference>
<keyword evidence="2" id="KW-0067">ATP-binding</keyword>
<dbReference type="AlphaFoldDB" id="A0A7G9G011"/>
<protein>
    <submittedName>
        <fullName evidence="4">Stage III sporulation protein AA</fullName>
    </submittedName>
</protein>
<dbReference type="SMART" id="SM00382">
    <property type="entry name" value="AAA"/>
    <property type="match status" value="1"/>
</dbReference>
<dbReference type="InterPro" id="IPR003593">
    <property type="entry name" value="AAA+_ATPase"/>
</dbReference>
<proteinExistence type="predicted"/>
<organism evidence="4 5">
    <name type="scientific">Simiaoa sunii</name>
    <dbReference type="NCBI Taxonomy" id="2763672"/>
    <lineage>
        <taxon>Bacteria</taxon>
        <taxon>Bacillati</taxon>
        <taxon>Bacillota</taxon>
        <taxon>Clostridia</taxon>
        <taxon>Lachnospirales</taxon>
        <taxon>Lachnospiraceae</taxon>
        <taxon>Simiaoa</taxon>
    </lineage>
</organism>
<feature type="domain" description="AAA+ ATPase" evidence="3">
    <location>
        <begin position="161"/>
        <end position="307"/>
    </location>
</feature>